<dbReference type="AlphaFoldDB" id="A0A1X1VRY8"/>
<sequence>MFYFLTPDGISCKFSNGPAAAGCTGNNFPGIPPAASNPSEGVNSIRTDIGLRQTNTPIATANGPSFKTLPPFHTLTVDGVICGVDDAQTTACRDPQGRAFVLSPRGSGWLQF</sequence>
<reference evidence="1 2" key="1">
    <citation type="submission" date="2016-01" db="EMBL/GenBank/DDBJ databases">
        <title>The new phylogeny of the genus Mycobacterium.</title>
        <authorList>
            <person name="Tarcisio F."/>
            <person name="Conor M."/>
            <person name="Antonella G."/>
            <person name="Elisabetta G."/>
            <person name="Giulia F.S."/>
            <person name="Sara T."/>
            <person name="Anna F."/>
            <person name="Clotilde B."/>
            <person name="Roberto B."/>
            <person name="Veronica D.S."/>
            <person name="Fabio R."/>
            <person name="Monica P."/>
            <person name="Olivier J."/>
            <person name="Enrico T."/>
            <person name="Nicola S."/>
        </authorList>
    </citation>
    <scope>NUCLEOTIDE SEQUENCE [LARGE SCALE GENOMIC DNA]</scope>
    <source>
        <strain evidence="1 2">DSM 44160</strain>
    </source>
</reference>
<dbReference type="Proteomes" id="UP000193928">
    <property type="component" value="Unassembled WGS sequence"/>
</dbReference>
<evidence type="ECO:0000313" key="1">
    <source>
        <dbReference type="EMBL" id="ORV71817.1"/>
    </source>
</evidence>
<proteinExistence type="predicted"/>
<accession>A0A1X1VRY8</accession>
<organism evidence="1 2">
    <name type="scientific">Mycobacterium gordonae</name>
    <dbReference type="NCBI Taxonomy" id="1778"/>
    <lineage>
        <taxon>Bacteria</taxon>
        <taxon>Bacillati</taxon>
        <taxon>Actinomycetota</taxon>
        <taxon>Actinomycetes</taxon>
        <taxon>Mycobacteriales</taxon>
        <taxon>Mycobacteriaceae</taxon>
        <taxon>Mycobacterium</taxon>
    </lineage>
</organism>
<keyword evidence="2" id="KW-1185">Reference proteome</keyword>
<comment type="caution">
    <text evidence="1">The sequence shown here is derived from an EMBL/GenBank/DDBJ whole genome shotgun (WGS) entry which is preliminary data.</text>
</comment>
<name>A0A1X1VRY8_MYCGO</name>
<protein>
    <submittedName>
        <fullName evidence="1">Uncharacterized protein</fullName>
    </submittedName>
</protein>
<dbReference type="EMBL" id="LQOY01000216">
    <property type="protein sequence ID" value="ORV71817.1"/>
    <property type="molecule type" value="Genomic_DNA"/>
</dbReference>
<gene>
    <name evidence="1" type="ORF">AWC08_04395</name>
</gene>
<evidence type="ECO:0000313" key="2">
    <source>
        <dbReference type="Proteomes" id="UP000193928"/>
    </source>
</evidence>